<evidence type="ECO:0000256" key="2">
    <source>
        <dbReference type="ARBA" id="ARBA00022692"/>
    </source>
</evidence>
<keyword evidence="2 5" id="KW-0812">Transmembrane</keyword>
<feature type="transmembrane region" description="Helical" evidence="5">
    <location>
        <begin position="6"/>
        <end position="28"/>
    </location>
</feature>
<proteinExistence type="inferred from homology"/>
<keyword evidence="7" id="KW-1185">Reference proteome</keyword>
<keyword evidence="4 5" id="KW-0472">Membrane</keyword>
<organism evidence="6 7">
    <name type="scientific">Ceriporiopsis subvermispora (strain B)</name>
    <name type="common">White-rot fungus</name>
    <name type="synonym">Gelatoporia subvermispora</name>
    <dbReference type="NCBI Taxonomy" id="914234"/>
    <lineage>
        <taxon>Eukaryota</taxon>
        <taxon>Fungi</taxon>
        <taxon>Dikarya</taxon>
        <taxon>Basidiomycota</taxon>
        <taxon>Agaricomycotina</taxon>
        <taxon>Agaricomycetes</taxon>
        <taxon>Polyporales</taxon>
        <taxon>Gelatoporiaceae</taxon>
        <taxon>Gelatoporia</taxon>
    </lineage>
</organism>
<dbReference type="PANTHER" id="PTHR12714:SF9">
    <property type="entry name" value="PROTEIN-S-ISOPRENYLCYSTEINE O-METHYLTRANSFERASE"/>
    <property type="match status" value="1"/>
</dbReference>
<dbReference type="InterPro" id="IPR007269">
    <property type="entry name" value="ICMT_MeTrfase"/>
</dbReference>
<evidence type="ECO:0000256" key="4">
    <source>
        <dbReference type="ARBA" id="ARBA00023136"/>
    </source>
</evidence>
<keyword evidence="3 5" id="KW-1133">Transmembrane helix</keyword>
<dbReference type="EMBL" id="KB445793">
    <property type="protein sequence ID" value="EMD40222.1"/>
    <property type="molecule type" value="Genomic_DNA"/>
</dbReference>
<keyword evidence="5" id="KW-0256">Endoplasmic reticulum</keyword>
<dbReference type="HOGENOM" id="CLU_065200_6_2_1"/>
<dbReference type="OrthoDB" id="422086at2759"/>
<feature type="non-terminal residue" evidence="6">
    <location>
        <position position="1"/>
    </location>
</feature>
<dbReference type="GO" id="GO:0004671">
    <property type="term" value="F:protein C-terminal S-isoprenylcysteine carboxyl O-methyltransferase activity"/>
    <property type="evidence" value="ECO:0007669"/>
    <property type="project" value="UniProtKB-EC"/>
</dbReference>
<dbReference type="Proteomes" id="UP000016930">
    <property type="component" value="Unassembled WGS sequence"/>
</dbReference>
<comment type="caution">
    <text evidence="5">Lacks conserved residue(s) required for the propagation of feature annotation.</text>
</comment>
<accession>M2RP51</accession>
<keyword evidence="5" id="KW-0489">Methyltransferase</keyword>
<dbReference type="GO" id="GO:0005789">
    <property type="term" value="C:endoplasmic reticulum membrane"/>
    <property type="evidence" value="ECO:0007669"/>
    <property type="project" value="UniProtKB-SubCell"/>
</dbReference>
<evidence type="ECO:0000313" key="6">
    <source>
        <dbReference type="EMBL" id="EMD40222.1"/>
    </source>
</evidence>
<dbReference type="EC" id="2.1.1.100" evidence="5"/>
<comment type="subcellular location">
    <subcellularLocation>
        <location evidence="5">Endoplasmic reticulum membrane</location>
        <topology evidence="5">Multi-pass membrane protein</topology>
    </subcellularLocation>
    <subcellularLocation>
        <location evidence="1">Membrane</location>
        <topology evidence="1">Multi-pass membrane protein</topology>
    </subcellularLocation>
</comment>
<dbReference type="Gene3D" id="1.20.120.1630">
    <property type="match status" value="1"/>
</dbReference>
<dbReference type="PANTHER" id="PTHR12714">
    <property type="entry name" value="PROTEIN-S ISOPRENYLCYSTEINE O-METHYLTRANSFERASE"/>
    <property type="match status" value="1"/>
</dbReference>
<name>M2RP51_CERS8</name>
<evidence type="ECO:0000313" key="7">
    <source>
        <dbReference type="Proteomes" id="UP000016930"/>
    </source>
</evidence>
<sequence length="151" mass="17197">LDTTDAPAIRFTTTFHIACALIVASSILRKACYRRIGGHYNSGPSLAEDHKLVTTGPYAFVRHPSYAAGQVYFVGIVMTMLGSGSWVRECGVLATWWTRAILASWMVILLWFEAVEFCEVAQEDEALRQRFGKQFLEYPERVPYKMYPFIF</sequence>
<dbReference type="GO" id="GO:0032259">
    <property type="term" value="P:methylation"/>
    <property type="evidence" value="ECO:0007669"/>
    <property type="project" value="UniProtKB-KW"/>
</dbReference>
<protein>
    <recommendedName>
        <fullName evidence="5">Protein-S-isoprenylcysteine O-methyltransferase</fullName>
        <ecNumber evidence="5">2.1.1.100</ecNumber>
    </recommendedName>
</protein>
<keyword evidence="5" id="KW-0949">S-adenosyl-L-methionine</keyword>
<keyword evidence="5" id="KW-0808">Transferase</keyword>
<evidence type="ECO:0000256" key="3">
    <source>
        <dbReference type="ARBA" id="ARBA00022989"/>
    </source>
</evidence>
<dbReference type="Pfam" id="PF04140">
    <property type="entry name" value="ICMT"/>
    <property type="match status" value="1"/>
</dbReference>
<evidence type="ECO:0000256" key="1">
    <source>
        <dbReference type="ARBA" id="ARBA00004141"/>
    </source>
</evidence>
<comment type="similarity">
    <text evidence="5">Belongs to the class VI-like SAM-binding methyltransferase superfamily. Isoprenylcysteine carboxyl methyltransferase family.</text>
</comment>
<gene>
    <name evidence="6" type="ORF">CERSUDRAFT_45902</name>
</gene>
<dbReference type="AlphaFoldDB" id="M2RP51"/>
<reference evidence="6 7" key="1">
    <citation type="journal article" date="2012" name="Proc. Natl. Acad. Sci. U.S.A.">
        <title>Comparative genomics of Ceriporiopsis subvermispora and Phanerochaete chrysosporium provide insight into selective ligninolysis.</title>
        <authorList>
            <person name="Fernandez-Fueyo E."/>
            <person name="Ruiz-Duenas F.J."/>
            <person name="Ferreira P."/>
            <person name="Floudas D."/>
            <person name="Hibbett D.S."/>
            <person name="Canessa P."/>
            <person name="Larrondo L.F."/>
            <person name="James T.Y."/>
            <person name="Seelenfreund D."/>
            <person name="Lobos S."/>
            <person name="Polanco R."/>
            <person name="Tello M."/>
            <person name="Honda Y."/>
            <person name="Watanabe T."/>
            <person name="Watanabe T."/>
            <person name="Ryu J.S."/>
            <person name="Kubicek C.P."/>
            <person name="Schmoll M."/>
            <person name="Gaskell J."/>
            <person name="Hammel K.E."/>
            <person name="St John F.J."/>
            <person name="Vanden Wymelenberg A."/>
            <person name="Sabat G."/>
            <person name="Splinter BonDurant S."/>
            <person name="Syed K."/>
            <person name="Yadav J.S."/>
            <person name="Doddapaneni H."/>
            <person name="Subramanian V."/>
            <person name="Lavin J.L."/>
            <person name="Oguiza J.A."/>
            <person name="Perez G."/>
            <person name="Pisabarro A.G."/>
            <person name="Ramirez L."/>
            <person name="Santoyo F."/>
            <person name="Master E."/>
            <person name="Coutinho P.M."/>
            <person name="Henrissat B."/>
            <person name="Lombard V."/>
            <person name="Magnuson J.K."/>
            <person name="Kuees U."/>
            <person name="Hori C."/>
            <person name="Igarashi K."/>
            <person name="Samejima M."/>
            <person name="Held B.W."/>
            <person name="Barry K.W."/>
            <person name="LaButti K.M."/>
            <person name="Lapidus A."/>
            <person name="Lindquist E.A."/>
            <person name="Lucas S.M."/>
            <person name="Riley R."/>
            <person name="Salamov A.A."/>
            <person name="Hoffmeister D."/>
            <person name="Schwenk D."/>
            <person name="Hadar Y."/>
            <person name="Yarden O."/>
            <person name="de Vries R.P."/>
            <person name="Wiebenga A."/>
            <person name="Stenlid J."/>
            <person name="Eastwood D."/>
            <person name="Grigoriev I.V."/>
            <person name="Berka R.M."/>
            <person name="Blanchette R.A."/>
            <person name="Kersten P."/>
            <person name="Martinez A.T."/>
            <person name="Vicuna R."/>
            <person name="Cullen D."/>
        </authorList>
    </citation>
    <scope>NUCLEOTIDE SEQUENCE [LARGE SCALE GENOMIC DNA]</scope>
    <source>
        <strain evidence="6 7">B</strain>
    </source>
</reference>
<evidence type="ECO:0000256" key="5">
    <source>
        <dbReference type="RuleBase" id="RU362022"/>
    </source>
</evidence>
<comment type="catalytic activity">
    <reaction evidence="5">
        <text>[protein]-C-terminal S-[(2E,6E)-farnesyl]-L-cysteine + S-adenosyl-L-methionine = [protein]-C-terminal S-[(2E,6E)-farnesyl]-L-cysteine methyl ester + S-adenosyl-L-homocysteine</text>
        <dbReference type="Rhea" id="RHEA:21672"/>
        <dbReference type="Rhea" id="RHEA-COMP:12125"/>
        <dbReference type="Rhea" id="RHEA-COMP:12126"/>
        <dbReference type="ChEBI" id="CHEBI:57856"/>
        <dbReference type="ChEBI" id="CHEBI:59789"/>
        <dbReference type="ChEBI" id="CHEBI:90510"/>
        <dbReference type="ChEBI" id="CHEBI:90511"/>
        <dbReference type="EC" id="2.1.1.100"/>
    </reaction>
</comment>